<protein>
    <recommendedName>
        <fullName evidence="3">Flagellar hook-length control protein-like C-terminal domain-containing protein</fullName>
    </recommendedName>
</protein>
<dbReference type="Proteomes" id="UP000005380">
    <property type="component" value="Chromosome"/>
</dbReference>
<dbReference type="AlphaFoldDB" id="W0DY86"/>
<keyword evidence="2" id="KW-1185">Reference proteome</keyword>
<evidence type="ECO:0000313" key="2">
    <source>
        <dbReference type="Proteomes" id="UP000005380"/>
    </source>
</evidence>
<dbReference type="InParanoid" id="W0DY86"/>
<reference evidence="1 2" key="1">
    <citation type="submission" date="2013-12" db="EMBL/GenBank/DDBJ databases">
        <authorList>
            <consortium name="DOE Joint Genome Institute"/>
            <person name="Kappler U."/>
            <person name="Huntemann M."/>
            <person name="Han J."/>
            <person name="Chen A."/>
            <person name="Kyrpides N."/>
            <person name="Mavromatis K."/>
            <person name="Markowitz V."/>
            <person name="Palaniappan K."/>
            <person name="Ivanova N."/>
            <person name="Schaumberg A."/>
            <person name="Pati A."/>
            <person name="Liolios K."/>
            <person name="Nordberg H.P."/>
            <person name="Cantor M.N."/>
            <person name="Hua S.X."/>
            <person name="Woyke T."/>
        </authorList>
    </citation>
    <scope>NUCLEOTIDE SEQUENCE [LARGE SCALE GENOMIC DNA]</scope>
    <source>
        <strain evidence="2">AL2</strain>
    </source>
</reference>
<organism evidence="1 2">
    <name type="scientific">Thiomicrospira aerophila AL3</name>
    <dbReference type="NCBI Taxonomy" id="717772"/>
    <lineage>
        <taxon>Bacteria</taxon>
        <taxon>Pseudomonadati</taxon>
        <taxon>Pseudomonadota</taxon>
        <taxon>Gammaproteobacteria</taxon>
        <taxon>Thiotrichales</taxon>
        <taxon>Piscirickettsiaceae</taxon>
        <taxon>Thiomicrospira</taxon>
    </lineage>
</organism>
<gene>
    <name evidence="1" type="ORF">THIAE_03515</name>
</gene>
<dbReference type="STRING" id="717772.THIAE_03515"/>
<dbReference type="EMBL" id="CP007030">
    <property type="protein sequence ID" value="AHF02213.1"/>
    <property type="molecule type" value="Genomic_DNA"/>
</dbReference>
<dbReference type="KEGG" id="tao:THIAE_03515"/>
<proteinExistence type="predicted"/>
<dbReference type="RefSeq" id="WP_006459252.1">
    <property type="nucleotide sequence ID" value="NZ_CP007030.1"/>
</dbReference>
<dbReference type="HOGENOM" id="CLU_782885_0_0_6"/>
<name>W0DY86_9GAMM</name>
<dbReference type="OrthoDB" id="9824136at2"/>
<sequence>MFKISSSPPITTGMQLSLPIAASAKLNLHLGQLMKVDVLQLQPLSQPGLKNVTLSLNGQTLTAQTDLNLRPGQSLLVQAQASNTGQILLKIQPQTPPIQLETLRQALPHQVNLTQAITQLVQMQPQLPPLVSQPLQQLLSQLRLPTQNLSSSQLAQAVQQGSANLEAQLVSGQGNASLNLKAALMRLSQGLQQWQATAAASKQSVISQLLNGVEGAMNQVKVQQIQWLAEDYHWISQHLLAIDQRDYLARLFFKNLSHDEDTQHWQVILELSATANSAAETLHYLQLDWFAPAKLTLGVYSDDAAWRDQFFAQVDSLNHALKLQGFDLARVYTLATAPDPLKLSRDFQLIDIHI</sequence>
<evidence type="ECO:0000313" key="1">
    <source>
        <dbReference type="EMBL" id="AHF02213.1"/>
    </source>
</evidence>
<accession>W0DY86</accession>
<evidence type="ECO:0008006" key="3">
    <source>
        <dbReference type="Google" id="ProtNLM"/>
    </source>
</evidence>